<gene>
    <name evidence="1" type="ORF">XcP1_060</name>
</gene>
<reference evidence="1 2" key="1">
    <citation type="submission" date="2018-04" db="EMBL/GenBank/DDBJ databases">
        <authorList>
            <person name="Silva F.P."/>
            <person name="Xavier A.S."/>
            <person name="Vidigal P.M.P."/>
            <person name="Alfenas-Zerbini P."/>
        </authorList>
    </citation>
    <scope>NUCLEOTIDE SEQUENCE [LARGE SCALE GENOMIC DNA]</scope>
</reference>
<dbReference type="EMBL" id="MH191395">
    <property type="protein sequence ID" value="AWN08562.1"/>
    <property type="molecule type" value="Genomic_DNA"/>
</dbReference>
<organism evidence="1 2">
    <name type="scientific">Xanthomonas phage XcP1</name>
    <dbReference type="NCBI Taxonomy" id="2785027"/>
    <lineage>
        <taxon>Viruses</taxon>
        <taxon>Duplodnaviria</taxon>
        <taxon>Heunggongvirae</taxon>
        <taxon>Uroviricota</taxon>
        <taxon>Caudoviricetes</taxon>
        <taxon>Lindbergviridae</taxon>
        <taxon>Carpasinavirus</taxon>
        <taxon>Carpasinavirus FoX6</taxon>
        <taxon>Carpasinavirus XcP1</taxon>
    </lineage>
</organism>
<name>A0A3S7L8N0_9CAUD</name>
<evidence type="ECO:0000313" key="1">
    <source>
        <dbReference type="EMBL" id="AWN08562.1"/>
    </source>
</evidence>
<sequence length="57" mass="6475">MTVDELIAKLQAESDKGRGSLQVRYRDWSNTNQEWFEGIDCVDVGEDINSDTIITLV</sequence>
<keyword evidence="2" id="KW-1185">Reference proteome</keyword>
<evidence type="ECO:0000313" key="2">
    <source>
        <dbReference type="Proteomes" id="UP000289211"/>
    </source>
</evidence>
<protein>
    <submittedName>
        <fullName evidence="1">Uncharacterized protein</fullName>
    </submittedName>
</protein>
<accession>A0A3S7L8N0</accession>
<dbReference type="Proteomes" id="UP000289211">
    <property type="component" value="Segment"/>
</dbReference>
<proteinExistence type="predicted"/>